<dbReference type="PANTHER" id="PTHR30250:SF11">
    <property type="entry name" value="O-ANTIGEN TRANSPORTER-RELATED"/>
    <property type="match status" value="1"/>
</dbReference>
<feature type="transmembrane region" description="Helical" evidence="6">
    <location>
        <begin position="81"/>
        <end position="106"/>
    </location>
</feature>
<feature type="transmembrane region" description="Helical" evidence="6">
    <location>
        <begin position="386"/>
        <end position="406"/>
    </location>
</feature>
<evidence type="ECO:0000256" key="2">
    <source>
        <dbReference type="ARBA" id="ARBA00022475"/>
    </source>
</evidence>
<gene>
    <name evidence="7" type="ORF">ENS06_10900</name>
</gene>
<feature type="transmembrane region" description="Helical" evidence="6">
    <location>
        <begin position="331"/>
        <end position="351"/>
    </location>
</feature>
<accession>A0A832A573</accession>
<dbReference type="AlphaFoldDB" id="A0A832A573"/>
<feature type="transmembrane region" description="Helical" evidence="6">
    <location>
        <begin position="112"/>
        <end position="129"/>
    </location>
</feature>
<name>A0A832A573_9BACT</name>
<reference evidence="7" key="1">
    <citation type="journal article" date="2020" name="mSystems">
        <title>Genome- and Community-Level Interaction Insights into Carbon Utilization and Element Cycling Functions of Hydrothermarchaeota in Hydrothermal Sediment.</title>
        <authorList>
            <person name="Zhou Z."/>
            <person name="Liu Y."/>
            <person name="Xu W."/>
            <person name="Pan J."/>
            <person name="Luo Z.H."/>
            <person name="Li M."/>
        </authorList>
    </citation>
    <scope>NUCLEOTIDE SEQUENCE [LARGE SCALE GENOMIC DNA]</scope>
    <source>
        <strain evidence="7">SpSt-456</strain>
    </source>
</reference>
<keyword evidence="2" id="KW-1003">Cell membrane</keyword>
<feature type="transmembrane region" description="Helical" evidence="6">
    <location>
        <begin position="44"/>
        <end position="69"/>
    </location>
</feature>
<dbReference type="InterPro" id="IPR050833">
    <property type="entry name" value="Poly_Biosynth_Transport"/>
</dbReference>
<protein>
    <submittedName>
        <fullName evidence="7">Polysaccharide biosynthesis protein</fullName>
    </submittedName>
</protein>
<organism evidence="7">
    <name type="scientific">Desulfacinum infernum</name>
    <dbReference type="NCBI Taxonomy" id="35837"/>
    <lineage>
        <taxon>Bacteria</taxon>
        <taxon>Pseudomonadati</taxon>
        <taxon>Thermodesulfobacteriota</taxon>
        <taxon>Syntrophobacteria</taxon>
        <taxon>Syntrophobacterales</taxon>
        <taxon>Syntrophobacteraceae</taxon>
        <taxon>Desulfacinum</taxon>
    </lineage>
</organism>
<evidence type="ECO:0000256" key="1">
    <source>
        <dbReference type="ARBA" id="ARBA00004651"/>
    </source>
</evidence>
<feature type="transmembrane region" description="Helical" evidence="6">
    <location>
        <begin position="150"/>
        <end position="169"/>
    </location>
</feature>
<feature type="transmembrane region" description="Helical" evidence="6">
    <location>
        <begin position="12"/>
        <end position="38"/>
    </location>
</feature>
<feature type="transmembrane region" description="Helical" evidence="6">
    <location>
        <begin position="175"/>
        <end position="201"/>
    </location>
</feature>
<dbReference type="GO" id="GO:0005886">
    <property type="term" value="C:plasma membrane"/>
    <property type="evidence" value="ECO:0007669"/>
    <property type="project" value="UniProtKB-SubCell"/>
</dbReference>
<evidence type="ECO:0000256" key="3">
    <source>
        <dbReference type="ARBA" id="ARBA00022692"/>
    </source>
</evidence>
<proteinExistence type="predicted"/>
<evidence type="ECO:0000256" key="4">
    <source>
        <dbReference type="ARBA" id="ARBA00022989"/>
    </source>
</evidence>
<feature type="transmembrane region" description="Helical" evidence="6">
    <location>
        <begin position="363"/>
        <end position="380"/>
    </location>
</feature>
<dbReference type="PANTHER" id="PTHR30250">
    <property type="entry name" value="PST FAMILY PREDICTED COLANIC ACID TRANSPORTER"/>
    <property type="match status" value="1"/>
</dbReference>
<keyword evidence="4 6" id="KW-1133">Transmembrane helix</keyword>
<keyword evidence="3 6" id="KW-0812">Transmembrane</keyword>
<feature type="transmembrane region" description="Helical" evidence="6">
    <location>
        <begin position="299"/>
        <end position="319"/>
    </location>
</feature>
<dbReference type="InterPro" id="IPR002797">
    <property type="entry name" value="Polysacc_synth"/>
</dbReference>
<sequence>MRTWASGTLIRNTLWMLGGFGFRLGVQFATFVVVARVLKPEAFGVFSGCLAVVSVLVPFATWGTGNILIKHTARTPAVFSAYWGAALLTALLSGLALIAGAVGIGFLLFSPHLALTVMAPIAVADLLGTRCADLASQAFQAQQKLSGTSVIWSAVSLLRLAGAIALWWLPLEKTAALWSFFYMLSGLGSGLFGVFWVRALWGRAHWSLKPLRGQWREGFYFAISLSAQGAYNDIDKTLLLRFGTGDTAGAYAACYRLVDAGFTPIKALLASTYPRFFQEGAKGLGAALQFSRKLLPWSCGYGIVAWVGMAVCAPLFPFILGRDYAMTPAMIPWLAPLLLIRTVHFLAADALTGSGYQGHRSAAQVGVAALNLALNLWWIPRYGWLGAAWSSLVSDGALAVGLWVLARFLRKRHGEAPV</sequence>
<keyword evidence="5 6" id="KW-0472">Membrane</keyword>
<evidence type="ECO:0000313" key="7">
    <source>
        <dbReference type="EMBL" id="HFK97812.1"/>
    </source>
</evidence>
<comment type="caution">
    <text evidence="7">The sequence shown here is derived from an EMBL/GenBank/DDBJ whole genome shotgun (WGS) entry which is preliminary data.</text>
</comment>
<evidence type="ECO:0000256" key="5">
    <source>
        <dbReference type="ARBA" id="ARBA00023136"/>
    </source>
</evidence>
<dbReference type="Pfam" id="PF01943">
    <property type="entry name" value="Polysacc_synt"/>
    <property type="match status" value="1"/>
</dbReference>
<dbReference type="EMBL" id="DSTK01000034">
    <property type="protein sequence ID" value="HFK97812.1"/>
    <property type="molecule type" value="Genomic_DNA"/>
</dbReference>
<evidence type="ECO:0000256" key="6">
    <source>
        <dbReference type="SAM" id="Phobius"/>
    </source>
</evidence>
<comment type="subcellular location">
    <subcellularLocation>
        <location evidence="1">Cell membrane</location>
        <topology evidence="1">Multi-pass membrane protein</topology>
    </subcellularLocation>
</comment>